<reference evidence="5" key="1">
    <citation type="journal article" date="2019" name="Int. J. Syst. Evol. Microbiol.">
        <title>The Global Catalogue of Microorganisms (GCM) 10K type strain sequencing project: providing services to taxonomists for standard genome sequencing and annotation.</title>
        <authorList>
            <consortium name="The Broad Institute Genomics Platform"/>
            <consortium name="The Broad Institute Genome Sequencing Center for Infectious Disease"/>
            <person name="Wu L."/>
            <person name="Ma J."/>
        </authorList>
    </citation>
    <scope>NUCLEOTIDE SEQUENCE [LARGE SCALE GENOMIC DNA]</scope>
    <source>
        <strain evidence="5">NBRC 108755</strain>
    </source>
</reference>
<dbReference type="Proteomes" id="UP001157069">
    <property type="component" value="Unassembled WGS sequence"/>
</dbReference>
<evidence type="ECO:0000313" key="5">
    <source>
        <dbReference type="Proteomes" id="UP001157069"/>
    </source>
</evidence>
<comment type="caution">
    <text evidence="4">The sequence shown here is derived from an EMBL/GenBank/DDBJ whole genome shotgun (WGS) entry which is preliminary data.</text>
</comment>
<dbReference type="RefSeq" id="WP_284298066.1">
    <property type="nucleotide sequence ID" value="NZ_BSVA01000001.1"/>
</dbReference>
<proteinExistence type="predicted"/>
<organism evidence="4 5">
    <name type="scientific">Homoserinibacter gongjuensis</name>
    <dbReference type="NCBI Taxonomy" id="1162968"/>
    <lineage>
        <taxon>Bacteria</taxon>
        <taxon>Bacillati</taxon>
        <taxon>Actinomycetota</taxon>
        <taxon>Actinomycetes</taxon>
        <taxon>Micrococcales</taxon>
        <taxon>Microbacteriaceae</taxon>
        <taxon>Homoserinibacter</taxon>
    </lineage>
</organism>
<dbReference type="InterPro" id="IPR011234">
    <property type="entry name" value="Fumarylacetoacetase-like_C"/>
</dbReference>
<evidence type="ECO:0000256" key="2">
    <source>
        <dbReference type="SAM" id="MobiDB-lite"/>
    </source>
</evidence>
<dbReference type="Pfam" id="PF01557">
    <property type="entry name" value="FAA_hydrolase"/>
    <property type="match status" value="1"/>
</dbReference>
<sequence>MSTSTRASQTSPKPHQRASGIGIFDIPEILEFVTTFTALEPGDVVVTGTPAGVGMFMDPPKLLHDGDVVEVEIGALGVLRNTVREVE</sequence>
<evidence type="ECO:0000256" key="1">
    <source>
        <dbReference type="ARBA" id="ARBA00022723"/>
    </source>
</evidence>
<feature type="region of interest" description="Disordered" evidence="2">
    <location>
        <begin position="1"/>
        <end position="20"/>
    </location>
</feature>
<feature type="compositionally biased region" description="Polar residues" evidence="2">
    <location>
        <begin position="1"/>
        <end position="13"/>
    </location>
</feature>
<keyword evidence="1" id="KW-0479">Metal-binding</keyword>
<gene>
    <name evidence="4" type="ORF">GCM10025869_08880</name>
</gene>
<dbReference type="PANTHER" id="PTHR11820:SF112">
    <property type="entry name" value="FUMARYLACETOACETATE HYDROLASE FAMILY PROTEIN (AFU_ORTHOLOGUE AFUA_1G02370)-RELATED"/>
    <property type="match status" value="1"/>
</dbReference>
<feature type="domain" description="Fumarylacetoacetase-like C-terminal" evidence="3">
    <location>
        <begin position="23"/>
        <end position="84"/>
    </location>
</feature>
<dbReference type="EMBL" id="BSVA01000001">
    <property type="protein sequence ID" value="GMA90359.1"/>
    <property type="molecule type" value="Genomic_DNA"/>
</dbReference>
<evidence type="ECO:0000259" key="3">
    <source>
        <dbReference type="Pfam" id="PF01557"/>
    </source>
</evidence>
<keyword evidence="5" id="KW-1185">Reference proteome</keyword>
<dbReference type="PANTHER" id="PTHR11820">
    <property type="entry name" value="ACYLPYRUVASE"/>
    <property type="match status" value="1"/>
</dbReference>
<dbReference type="InterPro" id="IPR036663">
    <property type="entry name" value="Fumarylacetoacetase_C_sf"/>
</dbReference>
<dbReference type="Gene3D" id="3.90.850.10">
    <property type="entry name" value="Fumarylacetoacetase-like, C-terminal domain"/>
    <property type="match status" value="1"/>
</dbReference>
<name>A0ABQ6JQZ5_9MICO</name>
<dbReference type="SUPFAM" id="SSF56529">
    <property type="entry name" value="FAH"/>
    <property type="match status" value="1"/>
</dbReference>
<protein>
    <recommendedName>
        <fullName evidence="3">Fumarylacetoacetase-like C-terminal domain-containing protein</fullName>
    </recommendedName>
</protein>
<accession>A0ABQ6JQZ5</accession>
<evidence type="ECO:0000313" key="4">
    <source>
        <dbReference type="EMBL" id="GMA90359.1"/>
    </source>
</evidence>